<feature type="domain" description="Deoxynucleoside kinase" evidence="3">
    <location>
        <begin position="10"/>
        <end position="199"/>
    </location>
</feature>
<dbReference type="InterPro" id="IPR050566">
    <property type="entry name" value="Deoxyribonucleoside_kinase"/>
</dbReference>
<evidence type="ECO:0000256" key="1">
    <source>
        <dbReference type="PIRSR" id="PIRSR000705-1"/>
    </source>
</evidence>
<feature type="binding site" evidence="2">
    <location>
        <begin position="14"/>
        <end position="22"/>
    </location>
    <ligand>
        <name>ATP</name>
        <dbReference type="ChEBI" id="CHEBI:30616"/>
    </ligand>
</feature>
<evidence type="ECO:0000256" key="2">
    <source>
        <dbReference type="PIRSR" id="PIRSR000705-3"/>
    </source>
</evidence>
<dbReference type="InterPro" id="IPR027417">
    <property type="entry name" value="P-loop_NTPase"/>
</dbReference>
<keyword evidence="2" id="KW-0067">ATP-binding</keyword>
<organism evidence="4 5">
    <name type="scientific">Candidatus Defluviibacterium haderslevense</name>
    <dbReference type="NCBI Taxonomy" id="2981993"/>
    <lineage>
        <taxon>Bacteria</taxon>
        <taxon>Pseudomonadati</taxon>
        <taxon>Bacteroidota</taxon>
        <taxon>Saprospiria</taxon>
        <taxon>Saprospirales</taxon>
        <taxon>Saprospiraceae</taxon>
        <taxon>Candidatus Defluviibacterium</taxon>
    </lineage>
</organism>
<dbReference type="CDD" id="cd01673">
    <property type="entry name" value="dNK"/>
    <property type="match status" value="1"/>
</dbReference>
<dbReference type="AlphaFoldDB" id="A0A9D7S951"/>
<name>A0A9D7S951_9BACT</name>
<dbReference type="InterPro" id="IPR031314">
    <property type="entry name" value="DNK_dom"/>
</dbReference>
<protein>
    <submittedName>
        <fullName evidence="4">Deoxynucleoside kinase</fullName>
    </submittedName>
</protein>
<dbReference type="PIRSF" id="PIRSF000705">
    <property type="entry name" value="DNK"/>
    <property type="match status" value="1"/>
</dbReference>
<dbReference type="Proteomes" id="UP000808349">
    <property type="component" value="Unassembled WGS sequence"/>
</dbReference>
<gene>
    <name evidence="4" type="ORF">IPO85_09125</name>
</gene>
<evidence type="ECO:0000313" key="5">
    <source>
        <dbReference type="Proteomes" id="UP000808349"/>
    </source>
</evidence>
<keyword evidence="4" id="KW-0808">Transferase</keyword>
<dbReference type="GO" id="GO:0005737">
    <property type="term" value="C:cytoplasm"/>
    <property type="evidence" value="ECO:0007669"/>
    <property type="project" value="TreeGrafter"/>
</dbReference>
<dbReference type="Pfam" id="PF01712">
    <property type="entry name" value="dNK"/>
    <property type="match status" value="1"/>
</dbReference>
<dbReference type="PANTHER" id="PTHR10513">
    <property type="entry name" value="DEOXYNUCLEOSIDE KINASE"/>
    <property type="match status" value="1"/>
</dbReference>
<dbReference type="Gene3D" id="3.40.50.300">
    <property type="entry name" value="P-loop containing nucleotide triphosphate hydrolases"/>
    <property type="match status" value="1"/>
</dbReference>
<dbReference type="GO" id="GO:0005524">
    <property type="term" value="F:ATP binding"/>
    <property type="evidence" value="ECO:0007669"/>
    <property type="project" value="UniProtKB-KW"/>
</dbReference>
<dbReference type="GO" id="GO:0019136">
    <property type="term" value="F:deoxynucleoside kinase activity"/>
    <property type="evidence" value="ECO:0007669"/>
    <property type="project" value="InterPro"/>
</dbReference>
<accession>A0A9D7S951</accession>
<feature type="binding site" evidence="2">
    <location>
        <begin position="185"/>
        <end position="187"/>
    </location>
    <ligand>
        <name>ATP</name>
        <dbReference type="ChEBI" id="CHEBI:30616"/>
    </ligand>
</feature>
<evidence type="ECO:0000313" key="4">
    <source>
        <dbReference type="EMBL" id="MBK9717659.1"/>
    </source>
</evidence>
<comment type="caution">
    <text evidence="4">The sequence shown here is derived from an EMBL/GenBank/DDBJ whole genome shotgun (WGS) entry which is preliminary data.</text>
</comment>
<dbReference type="PANTHER" id="PTHR10513:SF46">
    <property type="entry name" value="DEOXYGUANOSINE KINASE"/>
    <property type="match status" value="1"/>
</dbReference>
<reference evidence="4 5" key="1">
    <citation type="submission" date="2020-10" db="EMBL/GenBank/DDBJ databases">
        <title>Connecting structure to function with the recovery of over 1000 high-quality activated sludge metagenome-assembled genomes encoding full-length rRNA genes using long-read sequencing.</title>
        <authorList>
            <person name="Singleton C.M."/>
            <person name="Petriglieri F."/>
            <person name="Kristensen J.M."/>
            <person name="Kirkegaard R.H."/>
            <person name="Michaelsen T.Y."/>
            <person name="Andersen M.H."/>
            <person name="Karst S.M."/>
            <person name="Dueholm M.S."/>
            <person name="Nielsen P.H."/>
            <person name="Albertsen M."/>
        </authorList>
    </citation>
    <scope>NUCLEOTIDE SEQUENCE [LARGE SCALE GENOMIC DNA]</scope>
    <source>
        <strain evidence="4">Ribe_18-Q3-R11-54_BAT3C.373</strain>
    </source>
</reference>
<keyword evidence="2" id="KW-0547">Nucleotide-binding</keyword>
<dbReference type="SUPFAM" id="SSF52540">
    <property type="entry name" value="P-loop containing nucleoside triphosphate hydrolases"/>
    <property type="match status" value="1"/>
</dbReference>
<dbReference type="EMBL" id="JADKFW010000005">
    <property type="protein sequence ID" value="MBK9717659.1"/>
    <property type="molecule type" value="Genomic_DNA"/>
</dbReference>
<proteinExistence type="predicted"/>
<dbReference type="InterPro" id="IPR002624">
    <property type="entry name" value="DCK/DGK"/>
</dbReference>
<sequence length="216" mass="25659">MKIKIPYKYICVEGNIGAGKTSLCEMLANDFSCNLILEEFAENPFLEYFYKDPARYAFTVELFFLTERQKQLQATVTQNELFSDFSLADYSLIKSMLFARQNLQAEEFKLFQKIFNTLSQQIPRPDLILYLHRPIDNLKQHITDRGRSYEMNMDVNYLEAVQNSYFDFFKTQTIIPVLVLDAEHLDFINNPRHYEEIKRILTQKFQPGLHHQRILF</sequence>
<keyword evidence="4" id="KW-0418">Kinase</keyword>
<evidence type="ECO:0000259" key="3">
    <source>
        <dbReference type="Pfam" id="PF01712"/>
    </source>
</evidence>
<feature type="active site" description="Proton acceptor" evidence="1">
    <location>
        <position position="84"/>
    </location>
</feature>